<gene>
    <name evidence="2" type="ORF">DT065_07885</name>
</gene>
<dbReference type="Proteomes" id="UP000252100">
    <property type="component" value="Chromosome"/>
</dbReference>
<reference evidence="2 3" key="1">
    <citation type="journal article" date="2018" name="J. Microbiol.">
        <title>Salicibibacter kimchii gen. nov., sp. nov., a moderately halophilic and alkalitolerant bacterium in the family Bacillaceae, isolated from kimchi.</title>
        <authorList>
            <person name="Jang J.Y."/>
            <person name="Oh Y.J."/>
            <person name="Lim S.K."/>
            <person name="Park H.K."/>
            <person name="Lee C."/>
            <person name="Kim J.Y."/>
            <person name="Lee M.A."/>
            <person name="Choi H.J."/>
        </authorList>
    </citation>
    <scope>NUCLEOTIDE SEQUENCE [LARGE SCALE GENOMIC DNA]</scope>
    <source>
        <strain evidence="2 3">NKC1-1</strain>
    </source>
</reference>
<keyword evidence="3" id="KW-1185">Reference proteome</keyword>
<keyword evidence="1" id="KW-1133">Transmembrane helix</keyword>
<feature type="transmembrane region" description="Helical" evidence="1">
    <location>
        <begin position="32"/>
        <end position="54"/>
    </location>
</feature>
<dbReference type="RefSeq" id="WP_114372298.1">
    <property type="nucleotide sequence ID" value="NZ_CP031092.1"/>
</dbReference>
<organism evidence="2 3">
    <name type="scientific">Salicibibacter kimchii</name>
    <dbReference type="NCBI Taxonomy" id="2099786"/>
    <lineage>
        <taxon>Bacteria</taxon>
        <taxon>Bacillati</taxon>
        <taxon>Bacillota</taxon>
        <taxon>Bacilli</taxon>
        <taxon>Bacillales</taxon>
        <taxon>Bacillaceae</taxon>
        <taxon>Salicibibacter</taxon>
    </lineage>
</organism>
<accession>A0A345BYC1</accession>
<keyword evidence="1" id="KW-0472">Membrane</keyword>
<evidence type="ECO:0000313" key="2">
    <source>
        <dbReference type="EMBL" id="AXF55952.1"/>
    </source>
</evidence>
<evidence type="ECO:0000313" key="3">
    <source>
        <dbReference type="Proteomes" id="UP000252100"/>
    </source>
</evidence>
<keyword evidence="1" id="KW-0812">Transmembrane</keyword>
<dbReference type="EMBL" id="CP031092">
    <property type="protein sequence ID" value="AXF55952.1"/>
    <property type="molecule type" value="Genomic_DNA"/>
</dbReference>
<protein>
    <submittedName>
        <fullName evidence="2">Uncharacterized protein</fullName>
    </submittedName>
</protein>
<evidence type="ECO:0000256" key="1">
    <source>
        <dbReference type="SAM" id="Phobius"/>
    </source>
</evidence>
<dbReference type="KEGG" id="rue:DT065_07885"/>
<name>A0A345BYC1_9BACI</name>
<sequence length="86" mass="9581">MRLRLLISLGVAIFLLWHAVEQFSIQAGGFAGVFASVWFVFALLVVGGNLSALLHERYKKKNGAVETRTILESRRETGQTHGRLRA</sequence>
<dbReference type="AlphaFoldDB" id="A0A345BYC1"/>
<proteinExistence type="predicted"/>
<dbReference type="OrthoDB" id="2969610at2"/>